<protein>
    <recommendedName>
        <fullName evidence="4">Inhibitor I9 domain-containing protein</fullName>
    </recommendedName>
</protein>
<dbReference type="Proteomes" id="UP000636709">
    <property type="component" value="Unassembled WGS sequence"/>
</dbReference>
<evidence type="ECO:0000313" key="2">
    <source>
        <dbReference type="EMBL" id="KAF8783670.1"/>
    </source>
</evidence>
<organism evidence="2 3">
    <name type="scientific">Digitaria exilis</name>
    <dbReference type="NCBI Taxonomy" id="1010633"/>
    <lineage>
        <taxon>Eukaryota</taxon>
        <taxon>Viridiplantae</taxon>
        <taxon>Streptophyta</taxon>
        <taxon>Embryophyta</taxon>
        <taxon>Tracheophyta</taxon>
        <taxon>Spermatophyta</taxon>
        <taxon>Magnoliopsida</taxon>
        <taxon>Liliopsida</taxon>
        <taxon>Poales</taxon>
        <taxon>Poaceae</taxon>
        <taxon>PACMAD clade</taxon>
        <taxon>Panicoideae</taxon>
        <taxon>Panicodae</taxon>
        <taxon>Paniceae</taxon>
        <taxon>Anthephorinae</taxon>
        <taxon>Digitaria</taxon>
    </lineage>
</organism>
<evidence type="ECO:0000256" key="1">
    <source>
        <dbReference type="SAM" id="SignalP"/>
    </source>
</evidence>
<evidence type="ECO:0000313" key="3">
    <source>
        <dbReference type="Proteomes" id="UP000636709"/>
    </source>
</evidence>
<keyword evidence="1" id="KW-0732">Signal</keyword>
<reference evidence="2" key="1">
    <citation type="submission" date="2020-07" db="EMBL/GenBank/DDBJ databases">
        <title>Genome sequence and genetic diversity analysis of an under-domesticated orphan crop, white fonio (Digitaria exilis).</title>
        <authorList>
            <person name="Bennetzen J.L."/>
            <person name="Chen S."/>
            <person name="Ma X."/>
            <person name="Wang X."/>
            <person name="Yssel A.E.J."/>
            <person name="Chaluvadi S.R."/>
            <person name="Johnson M."/>
            <person name="Gangashetty P."/>
            <person name="Hamidou F."/>
            <person name="Sanogo M.D."/>
            <person name="Zwaenepoel A."/>
            <person name="Wallace J."/>
            <person name="Van De Peer Y."/>
            <person name="Van Deynze A."/>
        </authorList>
    </citation>
    <scope>NUCLEOTIDE SEQUENCE</scope>
    <source>
        <tissue evidence="2">Leaves</tissue>
    </source>
</reference>
<feature type="chain" id="PRO_5032281708" description="Inhibitor I9 domain-containing protein" evidence="1">
    <location>
        <begin position="23"/>
        <end position="74"/>
    </location>
</feature>
<name>A0A835G1X8_9POAL</name>
<keyword evidence="3" id="KW-1185">Reference proteome</keyword>
<feature type="signal peptide" evidence="1">
    <location>
        <begin position="1"/>
        <end position="22"/>
    </location>
</feature>
<proteinExistence type="predicted"/>
<dbReference type="OrthoDB" id="715457at2759"/>
<comment type="caution">
    <text evidence="2">The sequence shown here is derived from an EMBL/GenBank/DDBJ whole genome shotgun (WGS) entry which is preliminary data.</text>
</comment>
<evidence type="ECO:0008006" key="4">
    <source>
        <dbReference type="Google" id="ProtNLM"/>
    </source>
</evidence>
<dbReference type="EMBL" id="JACEFO010000056">
    <property type="protein sequence ID" value="KAF8783670.1"/>
    <property type="molecule type" value="Genomic_DNA"/>
</dbReference>
<sequence length="74" mass="8235">MPCARSLLLLILVVFTANLGVSKTTTVDRDKEQTYIVYLGHLPTSDVSEFEDGLSAIEFAHQDLLNKVHDDSRS</sequence>
<accession>A0A835G1X8</accession>
<gene>
    <name evidence="2" type="ORF">HU200_000404</name>
</gene>
<dbReference type="AlphaFoldDB" id="A0A835G1X8"/>